<dbReference type="Gene3D" id="1.10.12.10">
    <property type="entry name" value="Lyase 2-enoyl-coa Hydratase, Chain A, domain 2"/>
    <property type="match status" value="1"/>
</dbReference>
<organism evidence="3">
    <name type="scientific">marine sediment metagenome</name>
    <dbReference type="NCBI Taxonomy" id="412755"/>
    <lineage>
        <taxon>unclassified sequences</taxon>
        <taxon>metagenomes</taxon>
        <taxon>ecological metagenomes</taxon>
    </lineage>
</organism>
<dbReference type="InterPro" id="IPR014748">
    <property type="entry name" value="Enoyl-CoA_hydra_C"/>
</dbReference>
<comment type="similarity">
    <text evidence="1">Belongs to the enoyl-CoA hydratase/isomerase family.</text>
</comment>
<dbReference type="EMBL" id="BARU01044816">
    <property type="protein sequence ID" value="GAH81626.1"/>
    <property type="molecule type" value="Genomic_DNA"/>
</dbReference>
<dbReference type="InterPro" id="IPR001753">
    <property type="entry name" value="Enoyl-CoA_hydra/iso"/>
</dbReference>
<evidence type="ECO:0000256" key="2">
    <source>
        <dbReference type="ARBA" id="ARBA00023239"/>
    </source>
</evidence>
<feature type="non-terminal residue" evidence="3">
    <location>
        <position position="163"/>
    </location>
</feature>
<accession>X1IGU4</accession>
<proteinExistence type="inferred from homology"/>
<evidence type="ECO:0000313" key="3">
    <source>
        <dbReference type="EMBL" id="GAH81626.1"/>
    </source>
</evidence>
<evidence type="ECO:0000256" key="1">
    <source>
        <dbReference type="ARBA" id="ARBA00005254"/>
    </source>
</evidence>
<dbReference type="PANTHER" id="PTHR11941">
    <property type="entry name" value="ENOYL-COA HYDRATASE-RELATED"/>
    <property type="match status" value="1"/>
</dbReference>
<dbReference type="AlphaFoldDB" id="X1IGU4"/>
<dbReference type="SUPFAM" id="SSF52096">
    <property type="entry name" value="ClpP/crotonase"/>
    <property type="match status" value="1"/>
</dbReference>
<protein>
    <recommendedName>
        <fullName evidence="4">Enoyl-CoA hydratase</fullName>
    </recommendedName>
</protein>
<dbReference type="GO" id="GO:0016829">
    <property type="term" value="F:lyase activity"/>
    <property type="evidence" value="ECO:0007669"/>
    <property type="project" value="UniProtKB-KW"/>
</dbReference>
<comment type="caution">
    <text evidence="3">The sequence shown here is derived from an EMBL/GenBank/DDBJ whole genome shotgun (WGS) entry which is preliminary data.</text>
</comment>
<feature type="non-terminal residue" evidence="3">
    <location>
        <position position="1"/>
    </location>
</feature>
<dbReference type="InterPro" id="IPR029045">
    <property type="entry name" value="ClpP/crotonase-like_dom_sf"/>
</dbReference>
<reference evidence="3" key="1">
    <citation type="journal article" date="2014" name="Front. Microbiol.">
        <title>High frequency of phylogenetically diverse reductive dehalogenase-homologous genes in deep subseafloor sedimentary metagenomes.</title>
        <authorList>
            <person name="Kawai M."/>
            <person name="Futagami T."/>
            <person name="Toyoda A."/>
            <person name="Takaki Y."/>
            <person name="Nishi S."/>
            <person name="Hori S."/>
            <person name="Arai W."/>
            <person name="Tsubouchi T."/>
            <person name="Morono Y."/>
            <person name="Uchiyama I."/>
            <person name="Ito T."/>
            <person name="Fujiyama A."/>
            <person name="Inagaki F."/>
            <person name="Takami H."/>
        </authorList>
    </citation>
    <scope>NUCLEOTIDE SEQUENCE</scope>
    <source>
        <strain evidence="3">Expedition CK06-06</strain>
    </source>
</reference>
<dbReference type="PANTHER" id="PTHR11941:SF130">
    <property type="entry name" value="ENOYL-COA HYDRATASE ECHA12-RELATED"/>
    <property type="match status" value="1"/>
</dbReference>
<gene>
    <name evidence="3" type="ORF">S03H2_68221</name>
</gene>
<name>X1IGU4_9ZZZZ</name>
<evidence type="ECO:0008006" key="4">
    <source>
        <dbReference type="Google" id="ProtNLM"/>
    </source>
</evidence>
<dbReference type="CDD" id="cd06558">
    <property type="entry name" value="crotonase-like"/>
    <property type="match status" value="1"/>
</dbReference>
<dbReference type="GO" id="GO:0006635">
    <property type="term" value="P:fatty acid beta-oxidation"/>
    <property type="evidence" value="ECO:0007669"/>
    <property type="project" value="TreeGrafter"/>
</dbReference>
<dbReference type="InterPro" id="IPR018376">
    <property type="entry name" value="Enoyl-CoA_hyd/isom_CS"/>
</dbReference>
<dbReference type="PROSITE" id="PS00166">
    <property type="entry name" value="ENOYL_COA_HYDRATASE"/>
    <property type="match status" value="1"/>
</dbReference>
<dbReference type="Pfam" id="PF00378">
    <property type="entry name" value="ECH_1"/>
    <property type="match status" value="1"/>
</dbReference>
<dbReference type="Gene3D" id="3.90.226.10">
    <property type="entry name" value="2-enoyl-CoA Hydratase, Chain A, domain 1"/>
    <property type="match status" value="1"/>
</dbReference>
<keyword evidence="2" id="KW-0456">Lyase</keyword>
<sequence length="163" mass="17312">AMRGIPQPIIGAINGAAYGGGLCLSLGADIRLASESASFCFAGVHHGLTGAEMGISYLLPRAVGSSNASEILLTGRRYGADDALRMGLVSQVHPDDTLLDRAIEMAKEIDAWSTHGISMTKRVLWSSPECGSLAAAIDLEDRNQMLVRMTTKNFEESMAARSE</sequence>